<dbReference type="PANTHER" id="PTHR31145">
    <property type="entry name" value="INTEGRAL MEMBRANE PROTEIN (AFU_ORTHOLOGUE AFUA_7G01610)"/>
    <property type="match status" value="1"/>
</dbReference>
<feature type="transmembrane region" description="Helical" evidence="8">
    <location>
        <begin position="496"/>
        <end position="516"/>
    </location>
</feature>
<sequence>MRLSFAAVLGFLCCSSTVLPFVAADKILESNSLNSCQDESAFSASLFNLVITPNNTKATCRIIATTSVQGNIVFDINLKAYGYGIFNTIIDPCDKDNKFPGLCPMSPGNLDTKFDFPLDGALDRLPGITYSIPDLDASIQIFVNLTSTGESVACVKADFSTGKTVEQLAVKWVTAIIAGLGLTSAAVLSALGYSNAAAHLAVNAMSLFGYFQSQAIIGLTGIHMPPIVQAWTQNFQWSMGIIEVGWMQRIFTWYQRSTGGEPSTLFSSLSSASVQVLKRSLDSIPSGVSHLMDRGVSALSKRSNVKLTNGSYVVYGIQRVAYRTKIETTNLFLTGLVFFYFFVLFTVVLVALFKVICELCVRQRWLKSDRFLDFRTGWLTILKGIFFRLTLIGFPQMTILCLWEFTQVDSPALVILAVVFFFGMLGTLGWATFQVIRLAHRHQNPASVLFSDPQVLNRLGFLYIQFRASAYYFIIPVLGYTIVKGMFIAFGQHKGVVQAIALIIIEVAALISTSVLRPWMDKRTNSFNIAIQVFNFLNAIFLLVFTNVYGAPTMVPSIVGIVLFVANAAFSLILLLMVIISSALVFWQKNPDSRYRFMIDDRTSFMKSQTQLDNTELDALGVTARGDGTSYASLGNSTEDIDSIYSTSNTQTRSALRQTPMTATAHNEHTHEDREKFVD</sequence>
<dbReference type="InterPro" id="IPR032800">
    <property type="entry name" value="TRP_N"/>
</dbReference>
<name>A0A9P5LHE9_9HYPO</name>
<feature type="region of interest" description="Disordered" evidence="7">
    <location>
        <begin position="649"/>
        <end position="679"/>
    </location>
</feature>
<dbReference type="PANTHER" id="PTHR31145:SF2">
    <property type="entry name" value="FLAVIN CARRIER PROTEIN 2"/>
    <property type="match status" value="1"/>
</dbReference>
<feature type="compositionally biased region" description="Polar residues" evidence="7">
    <location>
        <begin position="649"/>
        <end position="665"/>
    </location>
</feature>
<dbReference type="Pfam" id="PF06011">
    <property type="entry name" value="TRP"/>
    <property type="match status" value="1"/>
</dbReference>
<feature type="signal peptide" evidence="9">
    <location>
        <begin position="1"/>
        <end position="24"/>
    </location>
</feature>
<keyword evidence="4 9" id="KW-0732">Signal</keyword>
<evidence type="ECO:0000256" key="9">
    <source>
        <dbReference type="SAM" id="SignalP"/>
    </source>
</evidence>
<evidence type="ECO:0000313" key="11">
    <source>
        <dbReference type="EMBL" id="KAF7550251.1"/>
    </source>
</evidence>
<dbReference type="SMART" id="SM01320">
    <property type="entry name" value="TRP_N"/>
    <property type="match status" value="1"/>
</dbReference>
<evidence type="ECO:0000313" key="12">
    <source>
        <dbReference type="Proteomes" id="UP000722485"/>
    </source>
</evidence>
<keyword evidence="5 8" id="KW-1133">Transmembrane helix</keyword>
<feature type="transmembrane region" description="Helical" evidence="8">
    <location>
        <begin position="561"/>
        <end position="587"/>
    </location>
</feature>
<feature type="transmembrane region" description="Helical" evidence="8">
    <location>
        <begin position="412"/>
        <end position="433"/>
    </location>
</feature>
<evidence type="ECO:0000256" key="6">
    <source>
        <dbReference type="ARBA" id="ARBA00023136"/>
    </source>
</evidence>
<feature type="compositionally biased region" description="Basic and acidic residues" evidence="7">
    <location>
        <begin position="666"/>
        <end position="679"/>
    </location>
</feature>
<gene>
    <name evidence="11" type="ORF">G7Z17_g5861</name>
</gene>
<evidence type="ECO:0000259" key="10">
    <source>
        <dbReference type="SMART" id="SM01320"/>
    </source>
</evidence>
<comment type="caution">
    <text evidence="11">The sequence shown here is derived from an EMBL/GenBank/DDBJ whole genome shotgun (WGS) entry which is preliminary data.</text>
</comment>
<evidence type="ECO:0000256" key="2">
    <source>
        <dbReference type="ARBA" id="ARBA00010642"/>
    </source>
</evidence>
<evidence type="ECO:0000256" key="8">
    <source>
        <dbReference type="SAM" id="Phobius"/>
    </source>
</evidence>
<evidence type="ECO:0000256" key="7">
    <source>
        <dbReference type="SAM" id="MobiDB-lite"/>
    </source>
</evidence>
<evidence type="ECO:0000256" key="5">
    <source>
        <dbReference type="ARBA" id="ARBA00022989"/>
    </source>
</evidence>
<dbReference type="EMBL" id="JAANBB010000103">
    <property type="protein sequence ID" value="KAF7550251.1"/>
    <property type="molecule type" value="Genomic_DNA"/>
</dbReference>
<organism evidence="11 12">
    <name type="scientific">Cylindrodendrum hubeiense</name>
    <dbReference type="NCBI Taxonomy" id="595255"/>
    <lineage>
        <taxon>Eukaryota</taxon>
        <taxon>Fungi</taxon>
        <taxon>Dikarya</taxon>
        <taxon>Ascomycota</taxon>
        <taxon>Pezizomycotina</taxon>
        <taxon>Sordariomycetes</taxon>
        <taxon>Hypocreomycetidae</taxon>
        <taxon>Hypocreales</taxon>
        <taxon>Nectriaceae</taxon>
        <taxon>Cylindrodendrum</taxon>
    </lineage>
</organism>
<feature type="domain" description="ML-like" evidence="10">
    <location>
        <begin position="26"/>
        <end position="166"/>
    </location>
</feature>
<dbReference type="OrthoDB" id="5212126at2759"/>
<feature type="chain" id="PRO_5040115631" description="ML-like domain-containing protein" evidence="9">
    <location>
        <begin position="25"/>
        <end position="679"/>
    </location>
</feature>
<comment type="subcellular location">
    <subcellularLocation>
        <location evidence="1">Membrane</location>
        <topology evidence="1">Multi-pass membrane protein</topology>
    </subcellularLocation>
</comment>
<dbReference type="Proteomes" id="UP000722485">
    <property type="component" value="Unassembled WGS sequence"/>
</dbReference>
<proteinExistence type="inferred from homology"/>
<keyword evidence="6 8" id="KW-0472">Membrane</keyword>
<dbReference type="InterPro" id="IPR040241">
    <property type="entry name" value="TRP_Flc/Pkd2-like"/>
</dbReference>
<dbReference type="GO" id="GO:0055085">
    <property type="term" value="P:transmembrane transport"/>
    <property type="evidence" value="ECO:0007669"/>
    <property type="project" value="TreeGrafter"/>
</dbReference>
<dbReference type="InterPro" id="IPR010308">
    <property type="entry name" value="TRP_C"/>
</dbReference>
<dbReference type="GO" id="GO:0016020">
    <property type="term" value="C:membrane"/>
    <property type="evidence" value="ECO:0007669"/>
    <property type="project" value="UniProtKB-SubCell"/>
</dbReference>
<feature type="transmembrane region" description="Helical" evidence="8">
    <location>
        <begin position="528"/>
        <end position="549"/>
    </location>
</feature>
<accession>A0A9P5LHE9</accession>
<feature type="transmembrane region" description="Helical" evidence="8">
    <location>
        <begin position="331"/>
        <end position="357"/>
    </location>
</feature>
<reference evidence="11" key="1">
    <citation type="submission" date="2020-03" db="EMBL/GenBank/DDBJ databases">
        <title>Draft Genome Sequence of Cylindrodendrum hubeiense.</title>
        <authorList>
            <person name="Buettner E."/>
            <person name="Kellner H."/>
        </authorList>
    </citation>
    <scope>NUCLEOTIDE SEQUENCE</scope>
    <source>
        <strain evidence="11">IHI 201604</strain>
    </source>
</reference>
<dbReference type="Pfam" id="PF14558">
    <property type="entry name" value="TRP_N"/>
    <property type="match status" value="1"/>
</dbReference>
<protein>
    <recommendedName>
        <fullName evidence="10">ML-like domain-containing protein</fullName>
    </recommendedName>
</protein>
<evidence type="ECO:0000256" key="1">
    <source>
        <dbReference type="ARBA" id="ARBA00004141"/>
    </source>
</evidence>
<keyword evidence="12" id="KW-1185">Reference proteome</keyword>
<comment type="similarity">
    <text evidence="2">Belongs to the transient receptor potential (TRP) ion channel family.</text>
</comment>
<dbReference type="AlphaFoldDB" id="A0A9P5LHE9"/>
<evidence type="ECO:0000256" key="3">
    <source>
        <dbReference type="ARBA" id="ARBA00022692"/>
    </source>
</evidence>
<feature type="transmembrane region" description="Helical" evidence="8">
    <location>
        <begin position="378"/>
        <end position="400"/>
    </location>
</feature>
<evidence type="ECO:0000256" key="4">
    <source>
        <dbReference type="ARBA" id="ARBA00022729"/>
    </source>
</evidence>
<keyword evidence="3 8" id="KW-0812">Transmembrane</keyword>
<dbReference type="GO" id="GO:0009272">
    <property type="term" value="P:fungal-type cell wall biogenesis"/>
    <property type="evidence" value="ECO:0007669"/>
    <property type="project" value="TreeGrafter"/>
</dbReference>
<feature type="transmembrane region" description="Helical" evidence="8">
    <location>
        <begin position="470"/>
        <end position="490"/>
    </location>
</feature>